<dbReference type="EMBL" id="UFXP01000001">
    <property type="protein sequence ID" value="STC75538.1"/>
    <property type="molecule type" value="Genomic_DNA"/>
</dbReference>
<protein>
    <submittedName>
        <fullName evidence="2">DNA-directed RNA polymerase II subunit</fullName>
        <ecNumber evidence="2">2.7.7.6</ecNumber>
    </submittedName>
</protein>
<keyword evidence="2" id="KW-0804">Transcription</keyword>
<dbReference type="RefSeq" id="WP_115021363.1">
    <property type="nucleotide sequence ID" value="NZ_CP069533.1"/>
</dbReference>
<feature type="compositionally biased region" description="Low complexity" evidence="1">
    <location>
        <begin position="278"/>
        <end position="305"/>
    </location>
</feature>
<evidence type="ECO:0000313" key="3">
    <source>
        <dbReference type="Proteomes" id="UP000254287"/>
    </source>
</evidence>
<accession>A0A376CV13</accession>
<evidence type="ECO:0000256" key="1">
    <source>
        <dbReference type="SAM" id="MobiDB-lite"/>
    </source>
</evidence>
<dbReference type="AlphaFoldDB" id="A0A376CV13"/>
<name>A0A376CV13_9CORY</name>
<dbReference type="GO" id="GO:0000428">
    <property type="term" value="C:DNA-directed RNA polymerase complex"/>
    <property type="evidence" value="ECO:0007669"/>
    <property type="project" value="UniProtKB-KW"/>
</dbReference>
<dbReference type="GO" id="GO:0003899">
    <property type="term" value="F:DNA-directed RNA polymerase activity"/>
    <property type="evidence" value="ECO:0007669"/>
    <property type="project" value="UniProtKB-EC"/>
</dbReference>
<feature type="compositionally biased region" description="Low complexity" evidence="1">
    <location>
        <begin position="52"/>
        <end position="75"/>
    </location>
</feature>
<feature type="compositionally biased region" description="Low complexity" evidence="1">
    <location>
        <begin position="350"/>
        <end position="372"/>
    </location>
</feature>
<feature type="compositionally biased region" description="Basic and acidic residues" evidence="1">
    <location>
        <begin position="335"/>
        <end position="348"/>
    </location>
</feature>
<feature type="compositionally biased region" description="Basic and acidic residues" evidence="1">
    <location>
        <begin position="258"/>
        <end position="275"/>
    </location>
</feature>
<dbReference type="Proteomes" id="UP000254287">
    <property type="component" value="Unassembled WGS sequence"/>
</dbReference>
<keyword evidence="2" id="KW-0240">DNA-directed RNA polymerase</keyword>
<keyword evidence="2" id="KW-0548">Nucleotidyltransferase</keyword>
<organism evidence="2 3">
    <name type="scientific">Corynebacterium minutissimum</name>
    <dbReference type="NCBI Taxonomy" id="38301"/>
    <lineage>
        <taxon>Bacteria</taxon>
        <taxon>Bacillati</taxon>
        <taxon>Actinomycetota</taxon>
        <taxon>Actinomycetes</taxon>
        <taxon>Mycobacteriales</taxon>
        <taxon>Corynebacteriaceae</taxon>
        <taxon>Corynebacterium</taxon>
    </lineage>
</organism>
<feature type="compositionally biased region" description="Polar residues" evidence="1">
    <location>
        <begin position="178"/>
        <end position="188"/>
    </location>
</feature>
<gene>
    <name evidence="2" type="ORF">NCTC10289_00709</name>
</gene>
<proteinExistence type="predicted"/>
<reference evidence="2 3" key="1">
    <citation type="submission" date="2018-06" db="EMBL/GenBank/DDBJ databases">
        <authorList>
            <consortium name="Pathogen Informatics"/>
            <person name="Doyle S."/>
        </authorList>
    </citation>
    <scope>NUCLEOTIDE SEQUENCE [LARGE SCALE GENOMIC DNA]</scope>
    <source>
        <strain evidence="2 3">NCTC10289</strain>
    </source>
</reference>
<feature type="compositionally biased region" description="Basic and acidic residues" evidence="1">
    <location>
        <begin position="228"/>
        <end position="250"/>
    </location>
</feature>
<feature type="compositionally biased region" description="Low complexity" evidence="1">
    <location>
        <begin position="112"/>
        <end position="170"/>
    </location>
</feature>
<dbReference type="EC" id="2.7.7.6" evidence="2"/>
<keyword evidence="2" id="KW-0808">Transferase</keyword>
<sequence>MTSTPRRVLAFIAAGLLLAVAIGMVVWRTSAPNSVVPEPSAATAESGSSAPQTSSSEHSYTTTSSTSQPKTSQETIAAPAEDPYLAPNAVLDRTEPAQPTAVYRPDNVSSLQNQQPQGTVQPQDPNNPQAPNTSPDNTSPESSVPATTTSSPGTPAPGSTTTGTPGTEPTDQPAPRTASPQDAQQDNNTESDRAEPQVSTAPEHTHAPNAPANSQDTQPAGLAQEAPKPQEEPRTDVRFKEPTAEQERGPEAQQQQEIADKLAELDRQREQDASRTNEAPTPAAPTDGAPAAEEPAAEQPEPTESAAKDPAADALTAEQPANEEPSVRIASTDPEGARTDSGADKAPVKAEAPAAPELPSSPEELSGLSGRA</sequence>
<evidence type="ECO:0000313" key="2">
    <source>
        <dbReference type="EMBL" id="STC75538.1"/>
    </source>
</evidence>
<feature type="region of interest" description="Disordered" evidence="1">
    <location>
        <begin position="33"/>
        <end position="372"/>
    </location>
</feature>